<dbReference type="RefSeq" id="WP_173134493.1">
    <property type="nucleotide sequence ID" value="NZ_JABRWJ010000017.1"/>
</dbReference>
<keyword evidence="2" id="KW-1003">Cell membrane</keyword>
<comment type="caution">
    <text evidence="7">The sequence shown here is derived from an EMBL/GenBank/DDBJ whole genome shotgun (WGS) entry which is preliminary data.</text>
</comment>
<keyword evidence="4 6" id="KW-1133">Transmembrane helix</keyword>
<dbReference type="PANTHER" id="PTHR30086:SF20">
    <property type="entry name" value="ARGININE EXPORTER PROTEIN ARGO-RELATED"/>
    <property type="match status" value="1"/>
</dbReference>
<gene>
    <name evidence="7" type="ORF">HLB44_34105</name>
</gene>
<feature type="transmembrane region" description="Helical" evidence="6">
    <location>
        <begin position="69"/>
        <end position="89"/>
    </location>
</feature>
<name>A0ABX2ETP6_9BURK</name>
<dbReference type="PANTHER" id="PTHR30086">
    <property type="entry name" value="ARGININE EXPORTER PROTEIN ARGO"/>
    <property type="match status" value="1"/>
</dbReference>
<reference evidence="7 8" key="1">
    <citation type="submission" date="2020-05" db="EMBL/GenBank/DDBJ databases">
        <title>Aquincola sp. isolate from soil.</title>
        <authorList>
            <person name="Han J."/>
            <person name="Kim D.-U."/>
        </authorList>
    </citation>
    <scope>NUCLEOTIDE SEQUENCE [LARGE SCALE GENOMIC DNA]</scope>
    <source>
        <strain evidence="7 8">S2</strain>
    </source>
</reference>
<keyword evidence="3 6" id="KW-0812">Transmembrane</keyword>
<proteinExistence type="predicted"/>
<feature type="transmembrane region" description="Helical" evidence="6">
    <location>
        <begin position="39"/>
        <end position="63"/>
    </location>
</feature>
<organism evidence="7 8">
    <name type="scientific">Pseudaquabacterium terrae</name>
    <dbReference type="NCBI Taxonomy" id="2732868"/>
    <lineage>
        <taxon>Bacteria</taxon>
        <taxon>Pseudomonadati</taxon>
        <taxon>Pseudomonadota</taxon>
        <taxon>Betaproteobacteria</taxon>
        <taxon>Burkholderiales</taxon>
        <taxon>Sphaerotilaceae</taxon>
        <taxon>Pseudaquabacterium</taxon>
    </lineage>
</organism>
<evidence type="ECO:0000256" key="5">
    <source>
        <dbReference type="ARBA" id="ARBA00023136"/>
    </source>
</evidence>
<dbReference type="Pfam" id="PF01810">
    <property type="entry name" value="LysE"/>
    <property type="match status" value="1"/>
</dbReference>
<protein>
    <submittedName>
        <fullName evidence="7">LysE family translocator</fullName>
    </submittedName>
</protein>
<evidence type="ECO:0000256" key="1">
    <source>
        <dbReference type="ARBA" id="ARBA00004651"/>
    </source>
</evidence>
<keyword evidence="5 6" id="KW-0472">Membrane</keyword>
<accession>A0ABX2ETP6</accession>
<feature type="transmembrane region" description="Helical" evidence="6">
    <location>
        <begin position="6"/>
        <end position="27"/>
    </location>
</feature>
<dbReference type="Proteomes" id="UP000737171">
    <property type="component" value="Unassembled WGS sequence"/>
</dbReference>
<comment type="subcellular location">
    <subcellularLocation>
        <location evidence="1">Cell membrane</location>
        <topology evidence="1">Multi-pass membrane protein</topology>
    </subcellularLocation>
</comment>
<feature type="transmembrane region" description="Helical" evidence="6">
    <location>
        <begin position="155"/>
        <end position="179"/>
    </location>
</feature>
<evidence type="ECO:0000256" key="4">
    <source>
        <dbReference type="ARBA" id="ARBA00022989"/>
    </source>
</evidence>
<dbReference type="PIRSF" id="PIRSF006324">
    <property type="entry name" value="LeuE"/>
    <property type="match status" value="1"/>
</dbReference>
<evidence type="ECO:0000256" key="3">
    <source>
        <dbReference type="ARBA" id="ARBA00022692"/>
    </source>
</evidence>
<sequence length="214" mass="22841">MIDYQTLPLYLSAVVVLLLVPGPDMLLISVQSIRRGFKYGAACSLGVMLAGLLQTALVALGLGRLMESWPLAATVLRLLGACYFGFLGIRMLMAWHKARPSEAAPAAGVVEQKMSTLVAVGLLNNLLNPKALLFFSLFLPQFVNSSLGNPSLQLAVLGLLLTFLAFAFNLLASALFALLRSFRPAGPSLQRHGNGLLGLLFVFLASRLALAKTA</sequence>
<evidence type="ECO:0000313" key="8">
    <source>
        <dbReference type="Proteomes" id="UP000737171"/>
    </source>
</evidence>
<feature type="transmembrane region" description="Helical" evidence="6">
    <location>
        <begin position="122"/>
        <end position="143"/>
    </location>
</feature>
<evidence type="ECO:0000256" key="2">
    <source>
        <dbReference type="ARBA" id="ARBA00022475"/>
    </source>
</evidence>
<evidence type="ECO:0000256" key="6">
    <source>
        <dbReference type="SAM" id="Phobius"/>
    </source>
</evidence>
<dbReference type="EMBL" id="JABRWJ010000017">
    <property type="protein sequence ID" value="NRF72031.1"/>
    <property type="molecule type" value="Genomic_DNA"/>
</dbReference>
<keyword evidence="8" id="KW-1185">Reference proteome</keyword>
<feature type="transmembrane region" description="Helical" evidence="6">
    <location>
        <begin position="191"/>
        <end position="210"/>
    </location>
</feature>
<dbReference type="InterPro" id="IPR001123">
    <property type="entry name" value="LeuE-type"/>
</dbReference>
<evidence type="ECO:0000313" key="7">
    <source>
        <dbReference type="EMBL" id="NRF72031.1"/>
    </source>
</evidence>